<dbReference type="RefSeq" id="WP_251959808.1">
    <property type="nucleotide sequence ID" value="NZ_AP025732.1"/>
</dbReference>
<feature type="chain" id="PRO_5047041818" description="BON domain-containing protein" evidence="2">
    <location>
        <begin position="20"/>
        <end position="152"/>
    </location>
</feature>
<dbReference type="InterPro" id="IPR007055">
    <property type="entry name" value="BON_dom"/>
</dbReference>
<reference evidence="4" key="1">
    <citation type="submission" date="2022-04" db="EMBL/GenBank/DDBJ databases">
        <title>Complete genome sequence of a cyanobacterium, Nostoc sp. SO-36, isolated in Antarctica.</title>
        <authorList>
            <person name="Kanesaki Y."/>
            <person name="Effendi D."/>
            <person name="Sakamoto T."/>
            <person name="Ohtani S."/>
            <person name="Awai K."/>
        </authorList>
    </citation>
    <scope>NUCLEOTIDE SEQUENCE</scope>
    <source>
        <strain evidence="4">SO-36</strain>
    </source>
</reference>
<evidence type="ECO:0000313" key="4">
    <source>
        <dbReference type="EMBL" id="BDI16741.1"/>
    </source>
</evidence>
<protein>
    <recommendedName>
        <fullName evidence="3">BON domain-containing protein</fullName>
    </recommendedName>
</protein>
<feature type="region of interest" description="Disordered" evidence="1">
    <location>
        <begin position="24"/>
        <end position="87"/>
    </location>
</feature>
<gene>
    <name evidence="4" type="ORF">ANSO36C_25430</name>
</gene>
<name>A0ABM7Z191_NOSCO</name>
<proteinExistence type="predicted"/>
<keyword evidence="2" id="KW-0732">Signal</keyword>
<dbReference type="Gene3D" id="3.30.1340.30">
    <property type="match status" value="1"/>
</dbReference>
<sequence>MPKLTPFLISSLLIFSVAACDNTSKTTVSAPDPNEAPTAPSVQTTQAAQQDAQSEVRRRQLDADIRAREQRNNITGGDADRATSDLASQVRSKLEANIPKGQLTVEAAEGGTVTVAGTVNNQQELAKIEPLAKEIKGVTAVVVKATIAPPKS</sequence>
<dbReference type="Pfam" id="PF04972">
    <property type="entry name" value="BON"/>
    <property type="match status" value="1"/>
</dbReference>
<feature type="signal peptide" evidence="2">
    <location>
        <begin position="1"/>
        <end position="19"/>
    </location>
</feature>
<dbReference type="PROSITE" id="PS50914">
    <property type="entry name" value="BON"/>
    <property type="match status" value="1"/>
</dbReference>
<evidence type="ECO:0000256" key="2">
    <source>
        <dbReference type="SAM" id="SignalP"/>
    </source>
</evidence>
<feature type="domain" description="BON" evidence="3">
    <location>
        <begin position="78"/>
        <end position="149"/>
    </location>
</feature>
<dbReference type="Proteomes" id="UP001055453">
    <property type="component" value="Chromosome"/>
</dbReference>
<evidence type="ECO:0000259" key="3">
    <source>
        <dbReference type="PROSITE" id="PS50914"/>
    </source>
</evidence>
<feature type="compositionally biased region" description="Basic and acidic residues" evidence="1">
    <location>
        <begin position="54"/>
        <end position="71"/>
    </location>
</feature>
<dbReference type="PROSITE" id="PS51257">
    <property type="entry name" value="PROKAR_LIPOPROTEIN"/>
    <property type="match status" value="1"/>
</dbReference>
<evidence type="ECO:0000313" key="5">
    <source>
        <dbReference type="Proteomes" id="UP001055453"/>
    </source>
</evidence>
<dbReference type="EMBL" id="AP025732">
    <property type="protein sequence ID" value="BDI16741.1"/>
    <property type="molecule type" value="Genomic_DNA"/>
</dbReference>
<organism evidence="4 5">
    <name type="scientific">Nostoc cf. commune SO-36</name>
    <dbReference type="NCBI Taxonomy" id="449208"/>
    <lineage>
        <taxon>Bacteria</taxon>
        <taxon>Bacillati</taxon>
        <taxon>Cyanobacteriota</taxon>
        <taxon>Cyanophyceae</taxon>
        <taxon>Nostocales</taxon>
        <taxon>Nostocaceae</taxon>
        <taxon>Nostoc</taxon>
    </lineage>
</organism>
<feature type="compositionally biased region" description="Low complexity" evidence="1">
    <location>
        <begin position="43"/>
        <end position="53"/>
    </location>
</feature>
<keyword evidence="5" id="KW-1185">Reference proteome</keyword>
<evidence type="ECO:0000256" key="1">
    <source>
        <dbReference type="SAM" id="MobiDB-lite"/>
    </source>
</evidence>
<accession>A0ABM7Z191</accession>